<accession>A0A1I5MI38</accession>
<evidence type="ECO:0000313" key="3">
    <source>
        <dbReference type="Proteomes" id="UP000199137"/>
    </source>
</evidence>
<feature type="coiled-coil region" evidence="1">
    <location>
        <begin position="30"/>
        <end position="64"/>
    </location>
</feature>
<gene>
    <name evidence="2" type="ORF">SAMN05421854_10438</name>
</gene>
<keyword evidence="1" id="KW-0175">Coiled coil</keyword>
<dbReference type="AlphaFoldDB" id="A0A1I5MI38"/>
<dbReference type="EMBL" id="FOWC01000004">
    <property type="protein sequence ID" value="SFP08616.1"/>
    <property type="molecule type" value="Genomic_DNA"/>
</dbReference>
<evidence type="ECO:0000256" key="1">
    <source>
        <dbReference type="SAM" id="Coils"/>
    </source>
</evidence>
<reference evidence="2 3" key="1">
    <citation type="submission" date="2016-10" db="EMBL/GenBank/DDBJ databases">
        <authorList>
            <person name="de Groot N.N."/>
        </authorList>
    </citation>
    <scope>NUCLEOTIDE SEQUENCE [LARGE SCALE GENOMIC DNA]</scope>
    <source>
        <strain evidence="2 3">DSM 44637</strain>
    </source>
</reference>
<protein>
    <submittedName>
        <fullName evidence="2">Uncharacterized protein</fullName>
    </submittedName>
</protein>
<proteinExistence type="predicted"/>
<organism evidence="2 3">
    <name type="scientific">Amycolatopsis rubida</name>
    <dbReference type="NCBI Taxonomy" id="112413"/>
    <lineage>
        <taxon>Bacteria</taxon>
        <taxon>Bacillati</taxon>
        <taxon>Actinomycetota</taxon>
        <taxon>Actinomycetes</taxon>
        <taxon>Pseudonocardiales</taxon>
        <taxon>Pseudonocardiaceae</taxon>
        <taxon>Amycolatopsis</taxon>
    </lineage>
</organism>
<dbReference type="Proteomes" id="UP000199137">
    <property type="component" value="Unassembled WGS sequence"/>
</dbReference>
<dbReference type="STRING" id="112413.SAMN05421854_10438"/>
<evidence type="ECO:0000313" key="2">
    <source>
        <dbReference type="EMBL" id="SFP08616.1"/>
    </source>
</evidence>
<sequence>MTSESDRRLRIGTVIDREIFLKIKKNWRQAARYRIERNEALIRVQELEDQVADLEGEIEELETELRLMSF</sequence>
<name>A0A1I5MI38_9PSEU</name>